<evidence type="ECO:0000313" key="2">
    <source>
        <dbReference type="Proteomes" id="UP001372338"/>
    </source>
</evidence>
<dbReference type="EMBL" id="JAYWIO010000004">
    <property type="protein sequence ID" value="KAK7268982.1"/>
    <property type="molecule type" value="Genomic_DNA"/>
</dbReference>
<reference evidence="1 2" key="1">
    <citation type="submission" date="2024-01" db="EMBL/GenBank/DDBJ databases">
        <title>The genomes of 5 underutilized Papilionoideae crops provide insights into root nodulation and disease resistanc.</title>
        <authorList>
            <person name="Yuan L."/>
        </authorList>
    </citation>
    <scope>NUCLEOTIDE SEQUENCE [LARGE SCALE GENOMIC DNA]</scope>
    <source>
        <strain evidence="1">ZHUSHIDOU_FW_LH</strain>
        <tissue evidence="1">Leaf</tissue>
    </source>
</reference>
<protein>
    <submittedName>
        <fullName evidence="1">Uncharacterized protein</fullName>
    </submittedName>
</protein>
<gene>
    <name evidence="1" type="ORF">RIF29_21695</name>
</gene>
<comment type="caution">
    <text evidence="1">The sequence shown here is derived from an EMBL/GenBank/DDBJ whole genome shotgun (WGS) entry which is preliminary data.</text>
</comment>
<dbReference type="Proteomes" id="UP001372338">
    <property type="component" value="Unassembled WGS sequence"/>
</dbReference>
<proteinExistence type="predicted"/>
<name>A0AAN9F351_CROPI</name>
<dbReference type="AlphaFoldDB" id="A0AAN9F351"/>
<evidence type="ECO:0000313" key="1">
    <source>
        <dbReference type="EMBL" id="KAK7268982.1"/>
    </source>
</evidence>
<organism evidence="1 2">
    <name type="scientific">Crotalaria pallida</name>
    <name type="common">Smooth rattlebox</name>
    <name type="synonym">Crotalaria striata</name>
    <dbReference type="NCBI Taxonomy" id="3830"/>
    <lineage>
        <taxon>Eukaryota</taxon>
        <taxon>Viridiplantae</taxon>
        <taxon>Streptophyta</taxon>
        <taxon>Embryophyta</taxon>
        <taxon>Tracheophyta</taxon>
        <taxon>Spermatophyta</taxon>
        <taxon>Magnoliopsida</taxon>
        <taxon>eudicotyledons</taxon>
        <taxon>Gunneridae</taxon>
        <taxon>Pentapetalae</taxon>
        <taxon>rosids</taxon>
        <taxon>fabids</taxon>
        <taxon>Fabales</taxon>
        <taxon>Fabaceae</taxon>
        <taxon>Papilionoideae</taxon>
        <taxon>50 kb inversion clade</taxon>
        <taxon>genistoids sensu lato</taxon>
        <taxon>core genistoids</taxon>
        <taxon>Crotalarieae</taxon>
        <taxon>Crotalaria</taxon>
    </lineage>
</organism>
<sequence length="107" mass="11824">MSCEFVGRGIKVVLKQFGVGGYEGSDNMVTDEAELQHHQKLEKLCVSTRTGKHYQRDIVRGVEGYIVMISHKDSLGDVHGLLSSQFGLLYASSWLEGKVLPPSSVRT</sequence>
<accession>A0AAN9F351</accession>
<keyword evidence="2" id="KW-1185">Reference proteome</keyword>